<accession>A0ABN8MB59</accession>
<sequence length="839" mass="92956">MAFLSIVVFLGVICCSTTSASFTSTATKFAKATMVPNTLLGAYSRSSTVASLSLLEQEKLAEAKESLAQSALTLALLDVGGGAVLPVAEEITNYVKTHRDFAGTREAWRTYNGLVSDEAAKAGSEVVDKQAIRGAKQALKKALKADVSKFSRTSKVGKAFAKASKWLKGASVFDVLGPITDTLSIGLNIWGLEMAIRDNNPAGIAAASLSIAAGVVGLTTFFAAIITGSTILGPIGAIAGALIGIAATLIELFGGPGYDVEAVEAHRDRLRQLRRLRDACGAQIVTRMDFLEKTGTLFTDVYANNQASLLYSVRSGQLKMYDCYHRRRGLYRNPGCDELQYDSSLHLRKYVGPKLSPHNSVDTAAEELRNVSNVCMGKYRGIVSPYMPLEESSTGWGKTIDFIGFDFYGRFKSGTSYGGAFVFINTSFVSGEILNGIDIDTYIPNDDVEQNDVISIDEYRNFRLNQEIKIQTGSGTDCLNINGMIGEFNSSYVDKLKVVLGGGLFNVLSFQGISKDRKDIKGVFFDSKEGILKYYHGQNRNTHQLGTVENVWLFKGSPFDDHVILYTTHHIDNPTFRVIQTSGRNVYEFNFDDLTDSNFYSRKFQIVDESDHPPKIIMRTAHANKLDRKYMILEYKRLTVYDKSTGRPVLEIELDTKNTGNVFINDADPIPLDHAHISPWPHRLNANIKSLSFPPFPSNLHFGDGNELLLLKWRTNHDQNSADLVIDMKGGENFLIISDKYFLDPCGVDGETVTLTLKAGSVTGAYTISIENTDDANFSFNIELRNMYKIINEYGNQLVYMRSYEDYSPPVPMDLYDKYMEVTRETLDIKTTENVLEED</sequence>
<proteinExistence type="predicted"/>
<organism evidence="3 4">
    <name type="scientific">Porites evermanni</name>
    <dbReference type="NCBI Taxonomy" id="104178"/>
    <lineage>
        <taxon>Eukaryota</taxon>
        <taxon>Metazoa</taxon>
        <taxon>Cnidaria</taxon>
        <taxon>Anthozoa</taxon>
        <taxon>Hexacorallia</taxon>
        <taxon>Scleractinia</taxon>
        <taxon>Fungiina</taxon>
        <taxon>Poritidae</taxon>
        <taxon>Porites</taxon>
    </lineage>
</organism>
<keyword evidence="2" id="KW-0732">Signal</keyword>
<evidence type="ECO:0000256" key="1">
    <source>
        <dbReference type="SAM" id="Phobius"/>
    </source>
</evidence>
<feature type="transmembrane region" description="Helical" evidence="1">
    <location>
        <begin position="231"/>
        <end position="250"/>
    </location>
</feature>
<feature type="signal peptide" evidence="2">
    <location>
        <begin position="1"/>
        <end position="20"/>
    </location>
</feature>
<keyword evidence="1" id="KW-0472">Membrane</keyword>
<name>A0ABN8MB59_9CNID</name>
<protein>
    <submittedName>
        <fullName evidence="3">Uncharacterized protein</fullName>
    </submittedName>
</protein>
<dbReference type="EMBL" id="CALNXI010000335">
    <property type="protein sequence ID" value="CAH3025063.1"/>
    <property type="molecule type" value="Genomic_DNA"/>
</dbReference>
<dbReference type="Proteomes" id="UP001159427">
    <property type="component" value="Unassembled WGS sequence"/>
</dbReference>
<reference evidence="3 4" key="1">
    <citation type="submission" date="2022-05" db="EMBL/GenBank/DDBJ databases">
        <authorList>
            <consortium name="Genoscope - CEA"/>
            <person name="William W."/>
        </authorList>
    </citation>
    <scope>NUCLEOTIDE SEQUENCE [LARGE SCALE GENOMIC DNA]</scope>
</reference>
<keyword evidence="4" id="KW-1185">Reference proteome</keyword>
<evidence type="ECO:0000256" key="2">
    <source>
        <dbReference type="SAM" id="SignalP"/>
    </source>
</evidence>
<gene>
    <name evidence="3" type="ORF">PEVE_00024960</name>
</gene>
<comment type="caution">
    <text evidence="3">The sequence shown here is derived from an EMBL/GenBank/DDBJ whole genome shotgun (WGS) entry which is preliminary data.</text>
</comment>
<keyword evidence="1" id="KW-0812">Transmembrane</keyword>
<feature type="transmembrane region" description="Helical" evidence="1">
    <location>
        <begin position="202"/>
        <end position="224"/>
    </location>
</feature>
<keyword evidence="1" id="KW-1133">Transmembrane helix</keyword>
<evidence type="ECO:0000313" key="4">
    <source>
        <dbReference type="Proteomes" id="UP001159427"/>
    </source>
</evidence>
<feature type="chain" id="PRO_5047395809" evidence="2">
    <location>
        <begin position="21"/>
        <end position="839"/>
    </location>
</feature>
<evidence type="ECO:0000313" key="3">
    <source>
        <dbReference type="EMBL" id="CAH3025063.1"/>
    </source>
</evidence>